<reference evidence="1 2" key="1">
    <citation type="journal article" date="2019" name="J. Ind. Microbiol. Biotechnol.">
        <title>Paenibacillus amylolyticus 27C64 has a diverse set of carbohydrate-active enzymes and complete pectin deconstruction system.</title>
        <authorList>
            <person name="Keggi C."/>
            <person name="Doran-Peterson J."/>
        </authorList>
    </citation>
    <scope>NUCLEOTIDE SEQUENCE [LARGE SCALE GENOMIC DNA]</scope>
    <source>
        <strain evidence="1 2">27C64</strain>
    </source>
</reference>
<accession>A0A5M9WLZ2</accession>
<dbReference type="Proteomes" id="UP000323664">
    <property type="component" value="Unassembled WGS sequence"/>
</dbReference>
<dbReference type="AlphaFoldDB" id="A0A5M9WLZ2"/>
<sequence length="248" mass="28051">MVKNIQKLSKDLSRVINLLPREDLYTSVANPNYAADYLFEMKVLFSLLDHMTKGGWSGSVENRQGQGNIVLPRKPGLKRNFSYFILENKVTKEKWQVVHGTKIKDPFGELRAPDISLQVGNAGVNPTYRDIKAIWDAKLRGKEDSLTNKRISDSEYQSFAWLRENLRVPRPNSADDPLAGWPQAFEVSALITNGDGPTENDQVLLNNGVSITRHFQNATTPTHPRRQLHKPLRPKKIVRLGGISKIKV</sequence>
<name>A0A5M9WLZ2_PAEAM</name>
<evidence type="ECO:0000313" key="2">
    <source>
        <dbReference type="Proteomes" id="UP000323664"/>
    </source>
</evidence>
<organism evidence="1 2">
    <name type="scientific">Paenibacillus amylolyticus</name>
    <dbReference type="NCBI Taxonomy" id="1451"/>
    <lineage>
        <taxon>Bacteria</taxon>
        <taxon>Bacillati</taxon>
        <taxon>Bacillota</taxon>
        <taxon>Bacilli</taxon>
        <taxon>Bacillales</taxon>
        <taxon>Paenibacillaceae</taxon>
        <taxon>Paenibacillus</taxon>
    </lineage>
</organism>
<protein>
    <submittedName>
        <fullName evidence="1">Uncharacterized protein</fullName>
    </submittedName>
</protein>
<gene>
    <name evidence="1" type="ORF">EC604_01815</name>
</gene>
<comment type="caution">
    <text evidence="1">The sequence shown here is derived from an EMBL/GenBank/DDBJ whole genome shotgun (WGS) entry which is preliminary data.</text>
</comment>
<evidence type="ECO:0000313" key="1">
    <source>
        <dbReference type="EMBL" id="KAA8782583.1"/>
    </source>
</evidence>
<dbReference type="EMBL" id="RIAS01000001">
    <property type="protein sequence ID" value="KAA8782583.1"/>
    <property type="molecule type" value="Genomic_DNA"/>
</dbReference>
<proteinExistence type="predicted"/>